<keyword evidence="2 5" id="KW-0812">Transmembrane</keyword>
<keyword evidence="3 5" id="KW-1133">Transmembrane helix</keyword>
<comment type="similarity">
    <text evidence="5">Belongs to the binding-protein-dependent transport system permease family.</text>
</comment>
<dbReference type="GO" id="GO:0005886">
    <property type="term" value="C:plasma membrane"/>
    <property type="evidence" value="ECO:0007669"/>
    <property type="project" value="UniProtKB-SubCell"/>
</dbReference>
<reference evidence="7 8" key="1">
    <citation type="submission" date="2018-06" db="EMBL/GenBank/DDBJ databases">
        <title>Genome sequencing of Oceanotoga sp. sy52.</title>
        <authorList>
            <person name="Mori K."/>
        </authorList>
    </citation>
    <scope>NUCLEOTIDE SEQUENCE [LARGE SCALE GENOMIC DNA]</scope>
    <source>
        <strain evidence="8">sy52</strain>
    </source>
</reference>
<dbReference type="PANTHER" id="PTHR43376:SF1">
    <property type="entry name" value="OLIGOPEPTIDE TRANSPORT SYSTEM PERMEASE PROTEIN"/>
    <property type="match status" value="1"/>
</dbReference>
<feature type="transmembrane region" description="Helical" evidence="5">
    <location>
        <begin position="251"/>
        <end position="272"/>
    </location>
</feature>
<feature type="domain" description="ABC transmembrane type-1" evidence="6">
    <location>
        <begin position="102"/>
        <end position="311"/>
    </location>
</feature>
<dbReference type="Pfam" id="PF00528">
    <property type="entry name" value="BPD_transp_1"/>
    <property type="match status" value="1"/>
</dbReference>
<dbReference type="GO" id="GO:0055085">
    <property type="term" value="P:transmembrane transport"/>
    <property type="evidence" value="ECO:0007669"/>
    <property type="project" value="InterPro"/>
</dbReference>
<evidence type="ECO:0000313" key="7">
    <source>
        <dbReference type="EMBL" id="BBE31662.1"/>
    </source>
</evidence>
<comment type="subcellular location">
    <subcellularLocation>
        <location evidence="5">Cell membrane</location>
        <topology evidence="5">Multi-pass membrane protein</topology>
    </subcellularLocation>
    <subcellularLocation>
        <location evidence="1">Membrane</location>
        <topology evidence="1">Multi-pass membrane protein</topology>
    </subcellularLocation>
</comment>
<dbReference type="PANTHER" id="PTHR43376">
    <property type="entry name" value="OLIGOPEPTIDE TRANSPORT SYSTEM PERMEASE PROTEIN"/>
    <property type="match status" value="1"/>
</dbReference>
<accession>A0A7G1GBB8</accession>
<protein>
    <submittedName>
        <fullName evidence="7">Peptide ABC transporter permease</fullName>
    </submittedName>
</protein>
<evidence type="ECO:0000256" key="5">
    <source>
        <dbReference type="RuleBase" id="RU363032"/>
    </source>
</evidence>
<gene>
    <name evidence="7" type="ORF">OSSY52_18030</name>
</gene>
<dbReference type="InParanoid" id="A0A7G1GBB8"/>
<keyword evidence="4 5" id="KW-0472">Membrane</keyword>
<dbReference type="InterPro" id="IPR000515">
    <property type="entry name" value="MetI-like"/>
</dbReference>
<keyword evidence="8" id="KW-1185">Reference proteome</keyword>
<dbReference type="RefSeq" id="WP_190614350.1">
    <property type="nucleotide sequence ID" value="NZ_AP018712.1"/>
</dbReference>
<organism evidence="7 8">
    <name type="scientific">Tepiditoga spiralis</name>
    <dbReference type="NCBI Taxonomy" id="2108365"/>
    <lineage>
        <taxon>Bacteria</taxon>
        <taxon>Thermotogati</taxon>
        <taxon>Thermotogota</taxon>
        <taxon>Thermotogae</taxon>
        <taxon>Petrotogales</taxon>
        <taxon>Petrotogaceae</taxon>
        <taxon>Tepiditoga</taxon>
    </lineage>
</organism>
<evidence type="ECO:0000256" key="1">
    <source>
        <dbReference type="ARBA" id="ARBA00004141"/>
    </source>
</evidence>
<feature type="transmembrane region" description="Helical" evidence="5">
    <location>
        <begin position="102"/>
        <end position="120"/>
    </location>
</feature>
<keyword evidence="5" id="KW-0813">Transport</keyword>
<evidence type="ECO:0000256" key="4">
    <source>
        <dbReference type="ARBA" id="ARBA00023136"/>
    </source>
</evidence>
<evidence type="ECO:0000256" key="2">
    <source>
        <dbReference type="ARBA" id="ARBA00022692"/>
    </source>
</evidence>
<evidence type="ECO:0000256" key="3">
    <source>
        <dbReference type="ARBA" id="ARBA00022989"/>
    </source>
</evidence>
<feature type="transmembrane region" description="Helical" evidence="5">
    <location>
        <begin position="12"/>
        <end position="31"/>
    </location>
</feature>
<dbReference type="AlphaFoldDB" id="A0A7G1GBB8"/>
<feature type="transmembrane region" description="Helical" evidence="5">
    <location>
        <begin position="140"/>
        <end position="160"/>
    </location>
</feature>
<dbReference type="KEGG" id="ocy:OSSY52_18030"/>
<name>A0A7G1GBB8_9BACT</name>
<dbReference type="Proteomes" id="UP000516361">
    <property type="component" value="Chromosome"/>
</dbReference>
<dbReference type="EMBL" id="AP018712">
    <property type="protein sequence ID" value="BBE31662.1"/>
    <property type="molecule type" value="Genomic_DNA"/>
</dbReference>
<dbReference type="PROSITE" id="PS50928">
    <property type="entry name" value="ABC_TM1"/>
    <property type="match status" value="1"/>
</dbReference>
<sequence length="330" mass="37549">MQNKYFRKKIIIYLITFFFAVTLNWLIPRFMPGDPMSLLMAKLHGLNEGKAALKSFFLDSFGLNKSFFEQYLDFWKALFTGDFGVSIYLYPKPVIEIISKAAIYDIVLLLPAVILSWIFGNKLGAISGVNKKIDNILMPIFYFLTSSPYFWFAVILVYVLGVVMGLFPINGAYSSTMLPSFSFSFIIDFFKHWILPFLSLFSVMLGGWAIGMRNMIIYEMGSNYSKYMEALGSSKKLIRKYAFRNAELPQVTGLALSLGTIIAGNLTTQIVFSYPGLGYTLLKAILNQDYFLVQGCFLFIIIGVLLANFLVDILYMFIDPRVRYSYSGEV</sequence>
<feature type="transmembrane region" description="Helical" evidence="5">
    <location>
        <begin position="292"/>
        <end position="318"/>
    </location>
</feature>
<feature type="transmembrane region" description="Helical" evidence="5">
    <location>
        <begin position="193"/>
        <end position="211"/>
    </location>
</feature>
<proteinExistence type="inferred from homology"/>
<evidence type="ECO:0000313" key="8">
    <source>
        <dbReference type="Proteomes" id="UP000516361"/>
    </source>
</evidence>
<evidence type="ECO:0000259" key="6">
    <source>
        <dbReference type="PROSITE" id="PS50928"/>
    </source>
</evidence>